<evidence type="ECO:0008006" key="4">
    <source>
        <dbReference type="Google" id="ProtNLM"/>
    </source>
</evidence>
<name>A0ABY4M9K5_9ACTN</name>
<gene>
    <name evidence="2" type="ORF">K9S39_23205</name>
</gene>
<evidence type="ECO:0000313" key="2">
    <source>
        <dbReference type="EMBL" id="UQA94380.1"/>
    </source>
</evidence>
<dbReference type="RefSeq" id="WP_248865252.1">
    <property type="nucleotide sequence ID" value="NZ_CP086322.1"/>
</dbReference>
<reference evidence="2" key="1">
    <citation type="submission" date="2021-10" db="EMBL/GenBank/DDBJ databases">
        <title>Streptomyces nigrumlapis sp.nov.,an antimicrobial producing actinobacterium isolated from Black Gobi rocks.</title>
        <authorList>
            <person name="Wen Y."/>
            <person name="Zhang W."/>
            <person name="Liu X.G."/>
        </authorList>
    </citation>
    <scope>NUCLEOTIDE SEQUENCE</scope>
    <source>
        <strain evidence="2">ST13-2-2</strain>
    </source>
</reference>
<feature type="transmembrane region" description="Helical" evidence="1">
    <location>
        <begin position="295"/>
        <end position="319"/>
    </location>
</feature>
<protein>
    <recommendedName>
        <fullName evidence="4">Integral membrane protein</fullName>
    </recommendedName>
</protein>
<sequence>MSASAPVRAGGQEVEAERLPTRTRRPGRALGVGMLLLIGALLLPLSLPAAWARAELTDTKRYVNTVAPLAANHAVQDAIVDHVTTGVMQHVRLDGLLKVIPRAERPAQRLRFTRGIREFVDRQVRQVVTSRSFPSVWNGVHRTAHQALDDTLTASGNTPVTLDFTPVIARVKHQLSGNGLGIDIARRVPRTGTRVVLLKSPDIPRVRAAYQAVRSGAVMLPPVAALCLLSGLLLARRRRRALIWTASICATAAALLAAALALIRTRTLDALPAVVSRPAAEACFDVLTGSLRTGIWVVVFIALLTATLAAVVPPIARALRSPSRTRARRA</sequence>
<feature type="transmembrane region" description="Helical" evidence="1">
    <location>
        <begin position="29"/>
        <end position="51"/>
    </location>
</feature>
<dbReference type="Proteomes" id="UP000830115">
    <property type="component" value="Chromosome"/>
</dbReference>
<feature type="transmembrane region" description="Helical" evidence="1">
    <location>
        <begin position="216"/>
        <end position="235"/>
    </location>
</feature>
<keyword evidence="1" id="KW-0472">Membrane</keyword>
<keyword evidence="1" id="KW-0812">Transmembrane</keyword>
<evidence type="ECO:0000256" key="1">
    <source>
        <dbReference type="SAM" id="Phobius"/>
    </source>
</evidence>
<accession>A0ABY4M9K5</accession>
<evidence type="ECO:0000313" key="3">
    <source>
        <dbReference type="Proteomes" id="UP000830115"/>
    </source>
</evidence>
<organism evidence="2 3">
    <name type="scientific">Streptomyces halobius</name>
    <dbReference type="NCBI Taxonomy" id="2879846"/>
    <lineage>
        <taxon>Bacteria</taxon>
        <taxon>Bacillati</taxon>
        <taxon>Actinomycetota</taxon>
        <taxon>Actinomycetes</taxon>
        <taxon>Kitasatosporales</taxon>
        <taxon>Streptomycetaceae</taxon>
        <taxon>Streptomyces</taxon>
    </lineage>
</organism>
<proteinExistence type="predicted"/>
<feature type="transmembrane region" description="Helical" evidence="1">
    <location>
        <begin position="242"/>
        <end position="263"/>
    </location>
</feature>
<keyword evidence="3" id="KW-1185">Reference proteome</keyword>
<dbReference type="EMBL" id="CP086322">
    <property type="protein sequence ID" value="UQA94380.1"/>
    <property type="molecule type" value="Genomic_DNA"/>
</dbReference>
<keyword evidence="1" id="KW-1133">Transmembrane helix</keyword>